<evidence type="ECO:0000256" key="9">
    <source>
        <dbReference type="HAMAP-Rule" id="MF_02094"/>
    </source>
</evidence>
<keyword evidence="4 9" id="KW-0408">Iron</keyword>
<dbReference type="OrthoDB" id="9807077at2"/>
<keyword evidence="3 9" id="KW-0479">Metal-binding</keyword>
<dbReference type="STRING" id="45074.Lsan_3801"/>
<keyword evidence="5 9" id="KW-0411">Iron-sulfur</keyword>
<keyword evidence="2 9" id="KW-0004">4Fe-4S</keyword>
<keyword evidence="6 9" id="KW-0311">Gluconate utilization</keyword>
<dbReference type="AlphaFoldDB" id="A0A0W0Y9M5"/>
<dbReference type="PANTHER" id="PTHR43661">
    <property type="entry name" value="D-XYLONATE DEHYDRATASE"/>
    <property type="match status" value="1"/>
</dbReference>
<dbReference type="InterPro" id="IPR000581">
    <property type="entry name" value="ILV_EDD_N"/>
</dbReference>
<organism evidence="13 14">
    <name type="scientific">Legionella santicrucis</name>
    <dbReference type="NCBI Taxonomy" id="45074"/>
    <lineage>
        <taxon>Bacteria</taxon>
        <taxon>Pseudomonadati</taxon>
        <taxon>Pseudomonadota</taxon>
        <taxon>Gammaproteobacteria</taxon>
        <taxon>Legionellales</taxon>
        <taxon>Legionellaceae</taxon>
        <taxon>Legionella</taxon>
    </lineage>
</organism>
<dbReference type="GO" id="GO:0019521">
    <property type="term" value="P:D-gluconate metabolic process"/>
    <property type="evidence" value="ECO:0007669"/>
    <property type="project" value="UniProtKB-KW"/>
</dbReference>
<accession>A0A0W0Y9M5</accession>
<reference evidence="13 14" key="1">
    <citation type="submission" date="2015-11" db="EMBL/GenBank/DDBJ databases">
        <title>Genomic analysis of 38 Legionella species identifies large and diverse effector repertoires.</title>
        <authorList>
            <person name="Burstein D."/>
            <person name="Amaro F."/>
            <person name="Zusman T."/>
            <person name="Lifshitz Z."/>
            <person name="Cohen O."/>
            <person name="Gilbert J.A."/>
            <person name="Pupko T."/>
            <person name="Shuman H.A."/>
            <person name="Segal G."/>
        </authorList>
    </citation>
    <scope>NUCLEOTIDE SEQUENCE [LARGE SCALE GENOMIC DNA]</scope>
    <source>
        <strain evidence="13 14">SC-63-C7</strain>
    </source>
</reference>
<dbReference type="PROSITE" id="PS00887">
    <property type="entry name" value="ILVD_EDD_2"/>
    <property type="match status" value="1"/>
</dbReference>
<comment type="pathway">
    <text evidence="9">Carbohydrate metabolism; Entner-Doudoroff pathway.</text>
</comment>
<comment type="caution">
    <text evidence="13">The sequence shown here is derived from an EMBL/GenBank/DDBJ whole genome shotgun (WGS) entry which is preliminary data.</text>
</comment>
<name>A0A0W0Y9M5_9GAMM</name>
<dbReference type="InterPro" id="IPR037237">
    <property type="entry name" value="IlvD/EDD_N"/>
</dbReference>
<dbReference type="InterPro" id="IPR042096">
    <property type="entry name" value="Dihydro-acid_dehy_C"/>
</dbReference>
<dbReference type="SUPFAM" id="SSF143975">
    <property type="entry name" value="IlvD/EDD N-terminal domain-like"/>
    <property type="match status" value="1"/>
</dbReference>
<feature type="domain" description="Dihydroxy-acid/6-phosphogluconate dehydratase C-terminal" evidence="12">
    <location>
        <begin position="406"/>
        <end position="598"/>
    </location>
</feature>
<keyword evidence="14" id="KW-1185">Reference proteome</keyword>
<evidence type="ECO:0000256" key="5">
    <source>
        <dbReference type="ARBA" id="ARBA00023014"/>
    </source>
</evidence>
<dbReference type="InterPro" id="IPR004786">
    <property type="entry name" value="6-phosphgluc_deHydtase"/>
</dbReference>
<comment type="function">
    <text evidence="9">Catalyzes the dehydration of 6-phospho-D-gluconate to 2-dehydro-3-deoxy-6-phospho-D-gluconate.</text>
</comment>
<dbReference type="GO" id="GO:0005829">
    <property type="term" value="C:cytosol"/>
    <property type="evidence" value="ECO:0007669"/>
    <property type="project" value="TreeGrafter"/>
</dbReference>
<dbReference type="PANTHER" id="PTHR43661:SF1">
    <property type="entry name" value="PHOSPHOGLUCONATE DEHYDRATASE"/>
    <property type="match status" value="1"/>
</dbReference>
<protein>
    <recommendedName>
        <fullName evidence="9 10">Phosphogluconate dehydratase</fullName>
        <ecNumber evidence="9 10">4.2.1.12</ecNumber>
    </recommendedName>
</protein>
<dbReference type="InterPro" id="IPR020558">
    <property type="entry name" value="DiOHA_6PGluconate_deHydtase_CS"/>
</dbReference>
<evidence type="ECO:0000256" key="1">
    <source>
        <dbReference type="ARBA" id="ARBA00006486"/>
    </source>
</evidence>
<dbReference type="GO" id="GO:0051539">
    <property type="term" value="F:4 iron, 4 sulfur cluster binding"/>
    <property type="evidence" value="ECO:0007669"/>
    <property type="project" value="UniProtKB-UniRule"/>
</dbReference>
<dbReference type="SUPFAM" id="SSF52016">
    <property type="entry name" value="LeuD/IlvD-like"/>
    <property type="match status" value="1"/>
</dbReference>
<evidence type="ECO:0000313" key="13">
    <source>
        <dbReference type="EMBL" id="KTD53391.1"/>
    </source>
</evidence>
<gene>
    <name evidence="9 13" type="primary">edd</name>
    <name evidence="13" type="ORF">Lsan_3801</name>
</gene>
<dbReference type="EC" id="4.2.1.12" evidence="9 10"/>
<comment type="cofactor">
    <cofactor evidence="9">
        <name>[4Fe-4S] cluster</name>
        <dbReference type="ChEBI" id="CHEBI:49883"/>
    </cofactor>
    <text evidence="9">Binds 1 [4Fe-4S] cluster.</text>
</comment>
<evidence type="ECO:0000256" key="8">
    <source>
        <dbReference type="ARBA" id="ARBA00023277"/>
    </source>
</evidence>
<evidence type="ECO:0000256" key="10">
    <source>
        <dbReference type="NCBIfam" id="TIGR01196"/>
    </source>
</evidence>
<evidence type="ECO:0000256" key="7">
    <source>
        <dbReference type="ARBA" id="ARBA00023239"/>
    </source>
</evidence>
<keyword evidence="7 9" id="KW-0456">Lyase</keyword>
<dbReference type="Pfam" id="PF24877">
    <property type="entry name" value="ILV_EDD_C"/>
    <property type="match status" value="1"/>
</dbReference>
<dbReference type="GO" id="GO:0004456">
    <property type="term" value="F:phosphogluconate dehydratase activity"/>
    <property type="evidence" value="ECO:0007669"/>
    <property type="project" value="UniProtKB-UniRule"/>
</dbReference>
<evidence type="ECO:0000256" key="2">
    <source>
        <dbReference type="ARBA" id="ARBA00022485"/>
    </source>
</evidence>
<feature type="domain" description="Dihydroxy-acid/6-phosphogluconate dehydratase N-terminal" evidence="11">
    <location>
        <begin position="65"/>
        <end position="379"/>
    </location>
</feature>
<evidence type="ECO:0000259" key="12">
    <source>
        <dbReference type="Pfam" id="PF24877"/>
    </source>
</evidence>
<dbReference type="Pfam" id="PF00920">
    <property type="entry name" value="ILVD_EDD_N"/>
    <property type="match status" value="1"/>
</dbReference>
<comment type="catalytic activity">
    <reaction evidence="9">
        <text>6-phospho-D-gluconate = 2-dehydro-3-deoxy-6-phospho-D-gluconate + H2O</text>
        <dbReference type="Rhea" id="RHEA:17277"/>
        <dbReference type="ChEBI" id="CHEBI:15377"/>
        <dbReference type="ChEBI" id="CHEBI:57569"/>
        <dbReference type="ChEBI" id="CHEBI:58759"/>
        <dbReference type="EC" id="4.2.1.12"/>
    </reaction>
</comment>
<dbReference type="PATRIC" id="fig|45074.5.peg.4082"/>
<keyword evidence="8 9" id="KW-0119">Carbohydrate metabolism</keyword>
<dbReference type="UniPathway" id="UPA00226"/>
<evidence type="ECO:0000313" key="14">
    <source>
        <dbReference type="Proteomes" id="UP000054703"/>
    </source>
</evidence>
<dbReference type="EMBL" id="LNYU01000091">
    <property type="protein sequence ID" value="KTD53391.1"/>
    <property type="molecule type" value="Genomic_DNA"/>
</dbReference>
<evidence type="ECO:0000256" key="4">
    <source>
        <dbReference type="ARBA" id="ARBA00023004"/>
    </source>
</evidence>
<dbReference type="PROSITE" id="PS00886">
    <property type="entry name" value="ILVD_EDD_1"/>
    <property type="match status" value="1"/>
</dbReference>
<evidence type="ECO:0000259" key="11">
    <source>
        <dbReference type="Pfam" id="PF00920"/>
    </source>
</evidence>
<comment type="similarity">
    <text evidence="1 9">Belongs to the IlvD/Edd family.</text>
</comment>
<evidence type="ECO:0000256" key="3">
    <source>
        <dbReference type="ARBA" id="ARBA00022723"/>
    </source>
</evidence>
<feature type="binding site" evidence="9">
    <location>
        <position position="221"/>
    </location>
    <ligand>
        <name>[4Fe-4S] cluster</name>
        <dbReference type="ChEBI" id="CHEBI:49883"/>
    </ligand>
</feature>
<dbReference type="NCBIfam" id="TIGR01196">
    <property type="entry name" value="edd"/>
    <property type="match status" value="1"/>
</dbReference>
<dbReference type="Proteomes" id="UP000054703">
    <property type="component" value="Unassembled WGS sequence"/>
</dbReference>
<dbReference type="InterPro" id="IPR056740">
    <property type="entry name" value="ILV_EDD_C"/>
</dbReference>
<dbReference type="Gene3D" id="3.50.30.80">
    <property type="entry name" value="IlvD/EDD C-terminal domain-like"/>
    <property type="match status" value="1"/>
</dbReference>
<proteinExistence type="inferred from homology"/>
<dbReference type="GO" id="GO:0046872">
    <property type="term" value="F:metal ion binding"/>
    <property type="evidence" value="ECO:0007669"/>
    <property type="project" value="UniProtKB-KW"/>
</dbReference>
<dbReference type="HAMAP" id="MF_02094">
    <property type="entry name" value="Edd"/>
    <property type="match status" value="1"/>
</dbReference>
<dbReference type="GO" id="GO:0009255">
    <property type="term" value="P:Entner-Doudoroff pathway through 6-phosphogluconate"/>
    <property type="evidence" value="ECO:0007669"/>
    <property type="project" value="UniProtKB-UniRule"/>
</dbReference>
<dbReference type="RefSeq" id="WP_058515691.1">
    <property type="nucleotide sequence ID" value="NZ_CAAAIH010000001.1"/>
</dbReference>
<evidence type="ECO:0000256" key="6">
    <source>
        <dbReference type="ARBA" id="ARBA00023064"/>
    </source>
</evidence>
<feature type="binding site" evidence="9">
    <location>
        <position position="154"/>
    </location>
    <ligand>
        <name>[4Fe-4S] cluster</name>
        <dbReference type="ChEBI" id="CHEBI:49883"/>
    </ligand>
</feature>
<sequence length="611" mass="65961">MHPVVAEVTERIRKRSLRSRASYLNSMEQARSKGPQRGLLHCGNLAHGFAACPKQEKTNLSGMTKANIAIVSAYNDMLSAHQPYLIYPSLIKEAVSAAGGVAQFAAGVPAMCDGITQGQPGMELSLLSRDVIAMSASIGLSHNMFDGGLMLGICDKIVPGLLMAALSFGHLPFIFIPAGPMSSGISNQKKAHIRQLYAEGKVDKSALLEVEAASYHSPGTCTFYGTANSNQLIIEVMGLQLPGSSFIHPGTLLRDALTKFAAQQVLSLTDLSKHYMPIGQMMDVKNIVNGIVALLASGGSTNHTMHLIAIASMAGYLVNWDDFAELSAVIPLIAKIYPNGYADINHFQQAGGMAYFIHTLLEAQLLHEDVHTVIGYGLQQYTKQPLLDNEQLVWVPGPSISKDEQILTSAKIPFKTHGGLQVLSGNIGRAIIKTSGLAVERTRIKAPAVVCSSQEEFNQLFEKGALEQDCIVVVRYQGPKACGMPELHQLTPKLGVLMDKGYQVALVTDGRMSGASGKVPAAIHVTPEAIDNEVLSRIETGDIIVIDAEEGILQLLITEEELRRRNKVLHNDYGLYQGSGRELFASLRSQFSGAEQGACSLFRGKESCYEF</sequence>